<dbReference type="Gene3D" id="2.60.120.10">
    <property type="entry name" value="Jelly Rolls"/>
    <property type="match status" value="1"/>
</dbReference>
<dbReference type="PRINTS" id="PR00034">
    <property type="entry name" value="HTHCRP"/>
</dbReference>
<dbReference type="InterPro" id="IPR050397">
    <property type="entry name" value="Env_Response_Regulators"/>
</dbReference>
<dbReference type="CDD" id="cd00038">
    <property type="entry name" value="CAP_ED"/>
    <property type="match status" value="1"/>
</dbReference>
<dbReference type="GO" id="GO:0005829">
    <property type="term" value="C:cytosol"/>
    <property type="evidence" value="ECO:0007669"/>
    <property type="project" value="TreeGrafter"/>
</dbReference>
<proteinExistence type="predicted"/>
<dbReference type="InterPro" id="IPR018490">
    <property type="entry name" value="cNMP-bd_dom_sf"/>
</dbReference>
<dbReference type="Pfam" id="PF00027">
    <property type="entry name" value="cNMP_binding"/>
    <property type="match status" value="1"/>
</dbReference>
<dbReference type="SUPFAM" id="SSF51206">
    <property type="entry name" value="cAMP-binding domain-like"/>
    <property type="match status" value="1"/>
</dbReference>
<dbReference type="SMART" id="SM00419">
    <property type="entry name" value="HTH_CRP"/>
    <property type="match status" value="1"/>
</dbReference>
<accession>A0A379DCB2</accession>
<dbReference type="AlphaFoldDB" id="A0A379DCB2"/>
<keyword evidence="3" id="KW-0804">Transcription</keyword>
<dbReference type="Pfam" id="PF13545">
    <property type="entry name" value="HTH_Crp_2"/>
    <property type="match status" value="1"/>
</dbReference>
<dbReference type="InterPro" id="IPR036390">
    <property type="entry name" value="WH_DNA-bd_sf"/>
</dbReference>
<reference evidence="5 6" key="1">
    <citation type="submission" date="2018-06" db="EMBL/GenBank/DDBJ databases">
        <authorList>
            <consortium name="Pathogen Informatics"/>
            <person name="Doyle S."/>
        </authorList>
    </citation>
    <scope>NUCLEOTIDE SEQUENCE [LARGE SCALE GENOMIC DNA]</scope>
    <source>
        <strain evidence="5 6">NCTC11088</strain>
    </source>
</reference>
<sequence>MDTKKIFKQKFPFWEMLTEYEQNCIVESTLCNNYEKGDLVHGGRTVCTGILYVIKGKLRGYVLSEDGRDMTLNKLMEDSMCIMSGACIIDDLNRNFYIEATENAQILVIDVKYIKKLSEKYNEVKIFFLEIAKDKYQNAFNLMQSMMFIPLEKRLLNKLLEERERQHSDVLSLTHGDIAKDIGSAREVVSRSLNTLQDKNIISLSRGKIGIKNIKELKKLI</sequence>
<protein>
    <submittedName>
        <fullName evidence="5">DNA-binding transcriptional dual regulator Crp</fullName>
    </submittedName>
</protein>
<dbReference type="PROSITE" id="PS51063">
    <property type="entry name" value="HTH_CRP_2"/>
    <property type="match status" value="1"/>
</dbReference>
<dbReference type="EMBL" id="UGTH01000001">
    <property type="protein sequence ID" value="SUB74883.1"/>
    <property type="molecule type" value="Genomic_DNA"/>
</dbReference>
<dbReference type="InterPro" id="IPR012318">
    <property type="entry name" value="HTH_CRP"/>
</dbReference>
<dbReference type="Gene3D" id="1.10.10.10">
    <property type="entry name" value="Winged helix-like DNA-binding domain superfamily/Winged helix DNA-binding domain"/>
    <property type="match status" value="1"/>
</dbReference>
<evidence type="ECO:0000313" key="5">
    <source>
        <dbReference type="EMBL" id="SUB74883.1"/>
    </source>
</evidence>
<organism evidence="5 6">
    <name type="scientific">Peptoniphilus indolicus</name>
    <dbReference type="NCBI Taxonomy" id="33030"/>
    <lineage>
        <taxon>Bacteria</taxon>
        <taxon>Bacillati</taxon>
        <taxon>Bacillota</taxon>
        <taxon>Tissierellia</taxon>
        <taxon>Tissierellales</taxon>
        <taxon>Peptoniphilaceae</taxon>
        <taxon>Peptoniphilus</taxon>
    </lineage>
</organism>
<dbReference type="PANTHER" id="PTHR24567">
    <property type="entry name" value="CRP FAMILY TRANSCRIPTIONAL REGULATORY PROTEIN"/>
    <property type="match status" value="1"/>
</dbReference>
<evidence type="ECO:0000256" key="3">
    <source>
        <dbReference type="ARBA" id="ARBA00023163"/>
    </source>
</evidence>
<keyword evidence="2 5" id="KW-0238">DNA-binding</keyword>
<dbReference type="RefSeq" id="WP_004819332.1">
    <property type="nucleotide sequence ID" value="NZ_UGTH01000001.1"/>
</dbReference>
<dbReference type="InterPro" id="IPR000595">
    <property type="entry name" value="cNMP-bd_dom"/>
</dbReference>
<evidence type="ECO:0000256" key="2">
    <source>
        <dbReference type="ARBA" id="ARBA00023125"/>
    </source>
</evidence>
<dbReference type="GO" id="GO:0003700">
    <property type="term" value="F:DNA-binding transcription factor activity"/>
    <property type="evidence" value="ECO:0007669"/>
    <property type="project" value="TreeGrafter"/>
</dbReference>
<dbReference type="InterPro" id="IPR036388">
    <property type="entry name" value="WH-like_DNA-bd_sf"/>
</dbReference>
<name>A0A379DCB2_9FIRM</name>
<dbReference type="PANTHER" id="PTHR24567:SF26">
    <property type="entry name" value="REGULATORY PROTEIN YEIL"/>
    <property type="match status" value="1"/>
</dbReference>
<keyword evidence="1" id="KW-0805">Transcription regulation</keyword>
<dbReference type="GO" id="GO:0003677">
    <property type="term" value="F:DNA binding"/>
    <property type="evidence" value="ECO:0007669"/>
    <property type="project" value="UniProtKB-KW"/>
</dbReference>
<evidence type="ECO:0000256" key="1">
    <source>
        <dbReference type="ARBA" id="ARBA00023015"/>
    </source>
</evidence>
<dbReference type="SUPFAM" id="SSF46785">
    <property type="entry name" value="Winged helix' DNA-binding domain"/>
    <property type="match status" value="1"/>
</dbReference>
<dbReference type="InterPro" id="IPR014710">
    <property type="entry name" value="RmlC-like_jellyroll"/>
</dbReference>
<gene>
    <name evidence="5" type="ORF">NCTC11088_00645</name>
</gene>
<evidence type="ECO:0000313" key="6">
    <source>
        <dbReference type="Proteomes" id="UP000254777"/>
    </source>
</evidence>
<dbReference type="Proteomes" id="UP000254777">
    <property type="component" value="Unassembled WGS sequence"/>
</dbReference>
<feature type="domain" description="HTH crp-type" evidence="4">
    <location>
        <begin position="149"/>
        <end position="215"/>
    </location>
</feature>
<evidence type="ECO:0000259" key="4">
    <source>
        <dbReference type="PROSITE" id="PS51063"/>
    </source>
</evidence>